<evidence type="ECO:0000313" key="3">
    <source>
        <dbReference type="EMBL" id="GAA3382121.1"/>
    </source>
</evidence>
<evidence type="ECO:0000256" key="1">
    <source>
        <dbReference type="SAM" id="MobiDB-lite"/>
    </source>
</evidence>
<protein>
    <recommendedName>
        <fullName evidence="2">STAS domain-containing protein</fullName>
    </recommendedName>
</protein>
<name>A0ABP6SPB2_9ACTN</name>
<dbReference type="InterPro" id="IPR058548">
    <property type="entry name" value="MlaB-like_STAS"/>
</dbReference>
<evidence type="ECO:0000313" key="4">
    <source>
        <dbReference type="Proteomes" id="UP001501676"/>
    </source>
</evidence>
<dbReference type="Proteomes" id="UP001501676">
    <property type="component" value="Unassembled WGS sequence"/>
</dbReference>
<dbReference type="PANTHER" id="PTHR33495:SF2">
    <property type="entry name" value="ANTI-SIGMA FACTOR ANTAGONIST TM_1081-RELATED"/>
    <property type="match status" value="1"/>
</dbReference>
<dbReference type="InterPro" id="IPR036513">
    <property type="entry name" value="STAS_dom_sf"/>
</dbReference>
<evidence type="ECO:0000259" key="2">
    <source>
        <dbReference type="PROSITE" id="PS50801"/>
    </source>
</evidence>
<proteinExistence type="predicted"/>
<dbReference type="CDD" id="cd07043">
    <property type="entry name" value="STAS_anti-anti-sigma_factors"/>
    <property type="match status" value="1"/>
</dbReference>
<dbReference type="SUPFAM" id="SSF52091">
    <property type="entry name" value="SpoIIaa-like"/>
    <property type="match status" value="1"/>
</dbReference>
<gene>
    <name evidence="3" type="ORF">GCM10020369_02700</name>
</gene>
<accession>A0ABP6SPB2</accession>
<dbReference type="PROSITE" id="PS50801">
    <property type="entry name" value="STAS"/>
    <property type="match status" value="1"/>
</dbReference>
<organism evidence="3 4">
    <name type="scientific">Cryptosporangium minutisporangium</name>
    <dbReference type="NCBI Taxonomy" id="113569"/>
    <lineage>
        <taxon>Bacteria</taxon>
        <taxon>Bacillati</taxon>
        <taxon>Actinomycetota</taxon>
        <taxon>Actinomycetes</taxon>
        <taxon>Cryptosporangiales</taxon>
        <taxon>Cryptosporangiaceae</taxon>
        <taxon>Cryptosporangium</taxon>
    </lineage>
</organism>
<sequence>MGSGAWSDAGGFAPPGETTFGAPRADGVSRATTVPQTLPPVERPGSVRVENGGGLLRIRLTGAVDAVLAPRLDAVVSSVVAAQPIDVRFDLTEVDFLGSHGMAFLVRVQHAARAAGCVATVEAVSRHARVALHIAGLEHYLNVS</sequence>
<keyword evidence="4" id="KW-1185">Reference proteome</keyword>
<dbReference type="Gene3D" id="3.30.750.24">
    <property type="entry name" value="STAS domain"/>
    <property type="match status" value="1"/>
</dbReference>
<dbReference type="EMBL" id="BAAAYN010000002">
    <property type="protein sequence ID" value="GAA3382121.1"/>
    <property type="molecule type" value="Genomic_DNA"/>
</dbReference>
<feature type="region of interest" description="Disordered" evidence="1">
    <location>
        <begin position="1"/>
        <end position="38"/>
    </location>
</feature>
<comment type="caution">
    <text evidence="3">The sequence shown here is derived from an EMBL/GenBank/DDBJ whole genome shotgun (WGS) entry which is preliminary data.</text>
</comment>
<dbReference type="InterPro" id="IPR002645">
    <property type="entry name" value="STAS_dom"/>
</dbReference>
<dbReference type="Pfam" id="PF13466">
    <property type="entry name" value="STAS_2"/>
    <property type="match status" value="1"/>
</dbReference>
<reference evidence="4" key="1">
    <citation type="journal article" date="2019" name="Int. J. Syst. Evol. Microbiol.">
        <title>The Global Catalogue of Microorganisms (GCM) 10K type strain sequencing project: providing services to taxonomists for standard genome sequencing and annotation.</title>
        <authorList>
            <consortium name="The Broad Institute Genomics Platform"/>
            <consortium name="The Broad Institute Genome Sequencing Center for Infectious Disease"/>
            <person name="Wu L."/>
            <person name="Ma J."/>
        </authorList>
    </citation>
    <scope>NUCLEOTIDE SEQUENCE [LARGE SCALE GENOMIC DNA]</scope>
    <source>
        <strain evidence="4">JCM 9458</strain>
    </source>
</reference>
<dbReference type="PANTHER" id="PTHR33495">
    <property type="entry name" value="ANTI-SIGMA FACTOR ANTAGONIST TM_1081-RELATED-RELATED"/>
    <property type="match status" value="1"/>
</dbReference>
<feature type="domain" description="STAS" evidence="2">
    <location>
        <begin position="45"/>
        <end position="144"/>
    </location>
</feature>